<evidence type="ECO:0000313" key="4">
    <source>
        <dbReference type="EMBL" id="AGW12547.1"/>
    </source>
</evidence>
<dbReference type="InterPro" id="IPR054691">
    <property type="entry name" value="LeuA/HCS_post-cat"/>
</dbReference>
<evidence type="ECO:0000259" key="3">
    <source>
        <dbReference type="PROSITE" id="PS50991"/>
    </source>
</evidence>
<keyword evidence="5" id="KW-1185">Reference proteome</keyword>
<dbReference type="Gene3D" id="1.10.238.260">
    <property type="match status" value="1"/>
</dbReference>
<dbReference type="PANTHER" id="PTHR42880">
    <property type="entry name" value="HOMOCITRATE SYNTHASE"/>
    <property type="match status" value="1"/>
</dbReference>
<keyword evidence="4" id="KW-0670">Pyruvate</keyword>
<dbReference type="RefSeq" id="WP_021759213.1">
    <property type="nucleotide sequence ID" value="NC_022444.1"/>
</dbReference>
<dbReference type="GO" id="GO:0016740">
    <property type="term" value="F:transferase activity"/>
    <property type="evidence" value="ECO:0007669"/>
    <property type="project" value="UniProtKB-KW"/>
</dbReference>
<dbReference type="SUPFAM" id="SSF51569">
    <property type="entry name" value="Aldolase"/>
    <property type="match status" value="1"/>
</dbReference>
<sequence>MSRPPSLPETQQPAGEDVSLLPVGLPVYICDATFREGQQAGRSFTVAQMVRLYDLLHRLGGPDGVVRSSEFFCYTAKDRRAVDACRALGHAFPRITAWARATRQDLLAARELEMQEVSLLMSVSPQHMRHKFGWTDAEAMAQYLAVLDEALALGLTPRCHFEDVTRADVPGFCVPLARRIMDRARESGRDIIIRLCDTLGLAMPYAGAALPLGVAALVRAFVEQAGVPGACLEFHGHNDFHRAHANTVAAWLAGCAGASASLMGLGERAGTASVEGLAAEYRLLDPAHARVDLHVLGELAAALEHMGVSIPEQQPLLGGRAFAHVAGLHLDGLRKSPETYEAFDPGLVLGRQSRIIITDKSGRAGVAAWLERQCGRPEIDKDDPQVTALLDVIAQAYEQGRAAPFSDGELTALALVQRPPSPQASAWQLYEAAIRSMEQAMALVQACREPLLRAPFQQDRPVFHGLHLLHCTDSHGTWGSSRWGQCAADAALLARLPAGAPGVALPCLEQGRLGWAYALTLPDGGRLAAVWDLMTFWPREEPCPGSALP</sequence>
<evidence type="ECO:0000313" key="5">
    <source>
        <dbReference type="Proteomes" id="UP000016587"/>
    </source>
</evidence>
<dbReference type="Pfam" id="PF00682">
    <property type="entry name" value="HMGL-like"/>
    <property type="match status" value="1"/>
</dbReference>
<keyword evidence="2 4" id="KW-0808">Transferase</keyword>
<dbReference type="Pfam" id="PF22617">
    <property type="entry name" value="HCS_D2"/>
    <property type="match status" value="1"/>
</dbReference>
<dbReference type="InterPro" id="IPR013785">
    <property type="entry name" value="Aldolase_TIM"/>
</dbReference>
<dbReference type="STRING" id="1121448.DGI_0640"/>
<reference evidence="4 5" key="1">
    <citation type="journal article" date="2013" name="J. Bacteriol.">
        <title>Roles of HynAB and Ech, the only two hydrogenases found in the model sulfate reducer Desulfovibrio gigas.</title>
        <authorList>
            <person name="Morais-Silva F.O."/>
            <person name="Santos C.I."/>
            <person name="Rodrigues R."/>
            <person name="Pereira I.A."/>
            <person name="Rodrigues-Pousada C."/>
        </authorList>
    </citation>
    <scope>NUCLEOTIDE SEQUENCE [LARGE SCALE GENOMIC DNA]</scope>
    <source>
        <strain evidence="5">ATCC 19364 / DSM 1382 / NCIMB 9332 / VKM B-1759</strain>
    </source>
</reference>
<dbReference type="PANTHER" id="PTHR42880:SF1">
    <property type="entry name" value="ISOPROPYLMALATE_HOMOCITRATE_CITRAMALATE SYNTHASE FAMILY PROTEIN"/>
    <property type="match status" value="1"/>
</dbReference>
<name>T2G9H5_MEGG1</name>
<accession>T2G9H5</accession>
<dbReference type="KEGG" id="dgg:DGI_0640"/>
<dbReference type="EMBL" id="CP006585">
    <property type="protein sequence ID" value="AGW12547.1"/>
    <property type="molecule type" value="Genomic_DNA"/>
</dbReference>
<protein>
    <submittedName>
        <fullName evidence="4">Putative pyruvate carboxyltransferase</fullName>
    </submittedName>
</protein>
<comment type="similarity">
    <text evidence="1">Belongs to the alpha-IPM synthase/homocitrate synthase family.</text>
</comment>
<feature type="domain" description="Pyruvate carboxyltransferase" evidence="3">
    <location>
        <begin position="27"/>
        <end position="297"/>
    </location>
</feature>
<gene>
    <name evidence="4" type="ORF">DGI_0640</name>
</gene>
<dbReference type="InterPro" id="IPR000891">
    <property type="entry name" value="PYR_CT"/>
</dbReference>
<dbReference type="PROSITE" id="PS50991">
    <property type="entry name" value="PYR_CT"/>
    <property type="match status" value="1"/>
</dbReference>
<dbReference type="PATRIC" id="fig|1121448.10.peg.643"/>
<dbReference type="AlphaFoldDB" id="T2G9H5"/>
<organism evidence="4 5">
    <name type="scientific">Megalodesulfovibrio gigas (strain ATCC 19364 / DSM 1382 / NCIMB 9332 / VKM B-1759)</name>
    <name type="common">Desulfovibrio gigas</name>
    <dbReference type="NCBI Taxonomy" id="1121448"/>
    <lineage>
        <taxon>Bacteria</taxon>
        <taxon>Pseudomonadati</taxon>
        <taxon>Thermodesulfobacteriota</taxon>
        <taxon>Desulfovibrionia</taxon>
        <taxon>Desulfovibrionales</taxon>
        <taxon>Desulfovibrionaceae</taxon>
        <taxon>Megalodesulfovibrio</taxon>
    </lineage>
</organism>
<dbReference type="Proteomes" id="UP000016587">
    <property type="component" value="Chromosome"/>
</dbReference>
<dbReference type="Gene3D" id="3.20.20.70">
    <property type="entry name" value="Aldolase class I"/>
    <property type="match status" value="1"/>
</dbReference>
<proteinExistence type="inferred from homology"/>
<dbReference type="eggNOG" id="COG0119">
    <property type="taxonomic scope" value="Bacteria"/>
</dbReference>
<dbReference type="HOGENOM" id="CLU_495861_0_0_7"/>
<reference evidence="5" key="2">
    <citation type="submission" date="2013-07" db="EMBL/GenBank/DDBJ databases">
        <authorList>
            <person name="Morais-Silva F.O."/>
            <person name="Rezende A.M."/>
            <person name="Pimentel C."/>
            <person name="Resende D.M."/>
            <person name="Santos C.I."/>
            <person name="Clemente C."/>
            <person name="de Oliveira L.M."/>
            <person name="da Silva S.M."/>
            <person name="Costa D.A."/>
            <person name="Varela-Raposo A."/>
            <person name="Horacio E.C.A."/>
            <person name="Matos M."/>
            <person name="Flores O."/>
            <person name="Ruiz J.C."/>
            <person name="Rodrigues-Pousada C."/>
        </authorList>
    </citation>
    <scope>NUCLEOTIDE SEQUENCE [LARGE SCALE GENOMIC DNA]</scope>
    <source>
        <strain evidence="5">ATCC 19364 / DSM 1382 / NCIMB 9332 / VKM B-1759</strain>
    </source>
</reference>
<dbReference type="OrthoDB" id="9804858at2"/>
<evidence type="ECO:0000256" key="1">
    <source>
        <dbReference type="ARBA" id="ARBA00006154"/>
    </source>
</evidence>
<evidence type="ECO:0000256" key="2">
    <source>
        <dbReference type="ARBA" id="ARBA00022679"/>
    </source>
</evidence>